<evidence type="ECO:0000256" key="3">
    <source>
        <dbReference type="ARBA" id="ARBA00022737"/>
    </source>
</evidence>
<evidence type="ECO:0000256" key="6">
    <source>
        <dbReference type="ARBA" id="ARBA00023125"/>
    </source>
</evidence>
<reference evidence="11" key="2">
    <citation type="submission" date="2025-08" db="UniProtKB">
        <authorList>
            <consortium name="Ensembl"/>
        </authorList>
    </citation>
    <scope>IDENTIFICATION</scope>
</reference>
<feature type="domain" description="C2H2-type" evidence="10">
    <location>
        <begin position="315"/>
        <end position="338"/>
    </location>
</feature>
<protein>
    <recommendedName>
        <fullName evidence="10">C2H2-type domain-containing protein</fullName>
    </recommendedName>
</protein>
<reference evidence="11 12" key="1">
    <citation type="submission" date="2020-02" db="EMBL/GenBank/DDBJ databases">
        <title>Esox lucius (northern pike) genome, fEsoLuc1, primary haplotype.</title>
        <authorList>
            <person name="Myers G."/>
            <person name="Karagic N."/>
            <person name="Meyer A."/>
            <person name="Pippel M."/>
            <person name="Reichard M."/>
            <person name="Winkler S."/>
            <person name="Tracey A."/>
            <person name="Sims Y."/>
            <person name="Howe K."/>
            <person name="Rhie A."/>
            <person name="Formenti G."/>
            <person name="Durbin R."/>
            <person name="Fedrigo O."/>
            <person name="Jarvis E.D."/>
        </authorList>
    </citation>
    <scope>NUCLEOTIDE SEQUENCE [LARGE SCALE GENOMIC DNA]</scope>
</reference>
<evidence type="ECO:0000256" key="2">
    <source>
        <dbReference type="ARBA" id="ARBA00022723"/>
    </source>
</evidence>
<keyword evidence="7" id="KW-0539">Nucleus</keyword>
<dbReference type="PANTHER" id="PTHR24404">
    <property type="entry name" value="ZINC FINGER PROTEIN"/>
    <property type="match status" value="1"/>
</dbReference>
<evidence type="ECO:0000256" key="5">
    <source>
        <dbReference type="ARBA" id="ARBA00022833"/>
    </source>
</evidence>
<reference evidence="11" key="3">
    <citation type="submission" date="2025-09" db="UniProtKB">
        <authorList>
            <consortium name="Ensembl"/>
        </authorList>
    </citation>
    <scope>IDENTIFICATION</scope>
</reference>
<dbReference type="InterPro" id="IPR036236">
    <property type="entry name" value="Znf_C2H2_sf"/>
</dbReference>
<dbReference type="AlphaFoldDB" id="A0AAY5L901"/>
<keyword evidence="4 8" id="KW-0863">Zinc-finger</keyword>
<feature type="region of interest" description="Disordered" evidence="9">
    <location>
        <begin position="134"/>
        <end position="195"/>
    </location>
</feature>
<keyword evidence="5" id="KW-0862">Zinc</keyword>
<name>A0AAY5L901_ESOLU</name>
<sequence length="338" mass="37596">FLSILNLWSSPPDSLPLPVAVSEEEVFPEQQHFEEDWSPGVPREYPDPTQIKEEQEEQEELRTSQKEEQLRGLGADCIEFRFPTSREKGQSDQGEPLWSLTPPQTQAVENQEGDPEPVDIRSFATVSHPKGFDIPFAYSDHQDNASSSAVSRNPVGRGSSTPLDPGPSVDYNPSLDPAPSTDPSQSAGEHCLKPNTVPRKTHRCLDCGETFGEPLNADLQRHGSQAKRSPGEFHVCKKRYVSTCKLKARVQLGHSGKPGTCPFCGRTFKQKAHLSRHMSIHTGKKPFSCSDCGKSFSRKETLTRHVIIHTGEKPFICGDCGKSFNRKEHLTGHRCAFH</sequence>
<keyword evidence="6" id="KW-0238">DNA-binding</keyword>
<dbReference type="PANTHER" id="PTHR24404:SF114">
    <property type="entry name" value="KLUMPFUSS, ISOFORM B-RELATED"/>
    <property type="match status" value="1"/>
</dbReference>
<keyword evidence="3" id="KW-0677">Repeat</keyword>
<dbReference type="Pfam" id="PF00096">
    <property type="entry name" value="zf-C2H2"/>
    <property type="match status" value="3"/>
</dbReference>
<dbReference type="InterPro" id="IPR013087">
    <property type="entry name" value="Znf_C2H2_type"/>
</dbReference>
<comment type="subcellular location">
    <subcellularLocation>
        <location evidence="1">Nucleus</location>
    </subcellularLocation>
</comment>
<dbReference type="PROSITE" id="PS50157">
    <property type="entry name" value="ZINC_FINGER_C2H2_2"/>
    <property type="match status" value="3"/>
</dbReference>
<dbReference type="GO" id="GO:0000978">
    <property type="term" value="F:RNA polymerase II cis-regulatory region sequence-specific DNA binding"/>
    <property type="evidence" value="ECO:0007669"/>
    <property type="project" value="TreeGrafter"/>
</dbReference>
<dbReference type="FunFam" id="3.30.160.60:FF:000414">
    <property type="entry name" value="Zinc finger protein 398"/>
    <property type="match status" value="1"/>
</dbReference>
<evidence type="ECO:0000256" key="1">
    <source>
        <dbReference type="ARBA" id="ARBA00004123"/>
    </source>
</evidence>
<dbReference type="Ensembl" id="ENSELUT00000109845.1">
    <property type="protein sequence ID" value="ENSELUP00000097654.1"/>
    <property type="gene ID" value="ENSELUG00000039571.1"/>
</dbReference>
<dbReference type="PROSITE" id="PS00028">
    <property type="entry name" value="ZINC_FINGER_C2H2_1"/>
    <property type="match status" value="3"/>
</dbReference>
<dbReference type="GO" id="GO:0005634">
    <property type="term" value="C:nucleus"/>
    <property type="evidence" value="ECO:0007669"/>
    <property type="project" value="UniProtKB-SubCell"/>
</dbReference>
<organism evidence="11 12">
    <name type="scientific">Esox lucius</name>
    <name type="common">Northern pike</name>
    <dbReference type="NCBI Taxonomy" id="8010"/>
    <lineage>
        <taxon>Eukaryota</taxon>
        <taxon>Metazoa</taxon>
        <taxon>Chordata</taxon>
        <taxon>Craniata</taxon>
        <taxon>Vertebrata</taxon>
        <taxon>Euteleostomi</taxon>
        <taxon>Actinopterygii</taxon>
        <taxon>Neopterygii</taxon>
        <taxon>Teleostei</taxon>
        <taxon>Protacanthopterygii</taxon>
        <taxon>Esociformes</taxon>
        <taxon>Esocidae</taxon>
        <taxon>Esox</taxon>
    </lineage>
</organism>
<keyword evidence="2" id="KW-0479">Metal-binding</keyword>
<evidence type="ECO:0000259" key="10">
    <source>
        <dbReference type="PROSITE" id="PS50157"/>
    </source>
</evidence>
<dbReference type="GO" id="GO:0006357">
    <property type="term" value="P:regulation of transcription by RNA polymerase II"/>
    <property type="evidence" value="ECO:0007669"/>
    <property type="project" value="TreeGrafter"/>
</dbReference>
<dbReference type="Proteomes" id="UP000265140">
    <property type="component" value="Chromosome 17"/>
</dbReference>
<keyword evidence="12" id="KW-1185">Reference proteome</keyword>
<feature type="region of interest" description="Disordered" evidence="9">
    <location>
        <begin position="26"/>
        <end position="119"/>
    </location>
</feature>
<feature type="domain" description="C2H2-type" evidence="10">
    <location>
        <begin position="259"/>
        <end position="286"/>
    </location>
</feature>
<dbReference type="GO" id="GO:0008270">
    <property type="term" value="F:zinc ion binding"/>
    <property type="evidence" value="ECO:0007669"/>
    <property type="project" value="UniProtKB-KW"/>
</dbReference>
<accession>A0AAY5L901</accession>
<dbReference type="GO" id="GO:0003700">
    <property type="term" value="F:DNA-binding transcription factor activity"/>
    <property type="evidence" value="ECO:0007669"/>
    <property type="project" value="TreeGrafter"/>
</dbReference>
<dbReference type="SUPFAM" id="SSF57667">
    <property type="entry name" value="beta-beta-alpha zinc fingers"/>
    <property type="match status" value="2"/>
</dbReference>
<feature type="compositionally biased region" description="Basic and acidic residues" evidence="9">
    <location>
        <begin position="44"/>
        <end position="53"/>
    </location>
</feature>
<evidence type="ECO:0000256" key="7">
    <source>
        <dbReference type="ARBA" id="ARBA00023242"/>
    </source>
</evidence>
<dbReference type="Gene3D" id="3.30.160.60">
    <property type="entry name" value="Classic Zinc Finger"/>
    <property type="match status" value="3"/>
</dbReference>
<evidence type="ECO:0000256" key="4">
    <source>
        <dbReference type="ARBA" id="ARBA00022771"/>
    </source>
</evidence>
<proteinExistence type="predicted"/>
<evidence type="ECO:0000256" key="8">
    <source>
        <dbReference type="PROSITE-ProRule" id="PRU00042"/>
    </source>
</evidence>
<dbReference type="FunFam" id="3.30.160.60:FF:000478">
    <property type="entry name" value="Zinc finger protein 133"/>
    <property type="match status" value="1"/>
</dbReference>
<evidence type="ECO:0000313" key="11">
    <source>
        <dbReference type="Ensembl" id="ENSELUP00000097654.1"/>
    </source>
</evidence>
<dbReference type="FunFam" id="3.30.160.60:FF:000624">
    <property type="entry name" value="zinc finger protein 697"/>
    <property type="match status" value="1"/>
</dbReference>
<feature type="domain" description="C2H2-type" evidence="10">
    <location>
        <begin position="287"/>
        <end position="314"/>
    </location>
</feature>
<feature type="compositionally biased region" description="Basic and acidic residues" evidence="9">
    <location>
        <begin position="60"/>
        <end position="70"/>
    </location>
</feature>
<dbReference type="InterPro" id="IPR050589">
    <property type="entry name" value="Ikaros_C2H2-ZF"/>
</dbReference>
<evidence type="ECO:0000313" key="12">
    <source>
        <dbReference type="Proteomes" id="UP000265140"/>
    </source>
</evidence>
<evidence type="ECO:0000256" key="9">
    <source>
        <dbReference type="SAM" id="MobiDB-lite"/>
    </source>
</evidence>
<dbReference type="SMART" id="SM00355">
    <property type="entry name" value="ZnF_C2H2"/>
    <property type="match status" value="3"/>
</dbReference>
<dbReference type="GeneTree" id="ENSGT01150000286953"/>